<dbReference type="InterPro" id="IPR009501">
    <property type="entry name" value="UCP020269"/>
</dbReference>
<dbReference type="Proteomes" id="UP000777265">
    <property type="component" value="Unassembled WGS sequence"/>
</dbReference>
<evidence type="ECO:0000313" key="3">
    <source>
        <dbReference type="Proteomes" id="UP000777265"/>
    </source>
</evidence>
<feature type="domain" description="LUD" evidence="1">
    <location>
        <begin position="15"/>
        <end position="206"/>
    </location>
</feature>
<dbReference type="InterPro" id="IPR024185">
    <property type="entry name" value="FTHF_cligase-like_sf"/>
</dbReference>
<dbReference type="PIRSF" id="PIRSF020269">
    <property type="entry name" value="DUF1121"/>
    <property type="match status" value="1"/>
</dbReference>
<proteinExistence type="predicted"/>
<dbReference type="Pfam" id="PF02589">
    <property type="entry name" value="LUD_dom"/>
    <property type="match status" value="1"/>
</dbReference>
<comment type="caution">
    <text evidence="2">The sequence shown here is derived from an EMBL/GenBank/DDBJ whole genome shotgun (WGS) entry which is preliminary data.</text>
</comment>
<accession>A0A971S1I4</accession>
<dbReference type="SUPFAM" id="SSF100950">
    <property type="entry name" value="NagB/RpiA/CoA transferase-like"/>
    <property type="match status" value="1"/>
</dbReference>
<name>A0A971S1I4_9BACT</name>
<evidence type="ECO:0000313" key="2">
    <source>
        <dbReference type="EMBL" id="NLW35282.1"/>
    </source>
</evidence>
<dbReference type="Gene3D" id="3.40.50.10420">
    <property type="entry name" value="NagB/RpiA/CoA transferase-like"/>
    <property type="match status" value="1"/>
</dbReference>
<dbReference type="InterPro" id="IPR003741">
    <property type="entry name" value="LUD_dom"/>
</dbReference>
<organism evidence="2 3">
    <name type="scientific">Syntrophorhabdus aromaticivorans</name>
    <dbReference type="NCBI Taxonomy" id="328301"/>
    <lineage>
        <taxon>Bacteria</taxon>
        <taxon>Pseudomonadati</taxon>
        <taxon>Thermodesulfobacteriota</taxon>
        <taxon>Syntrophorhabdia</taxon>
        <taxon>Syntrophorhabdales</taxon>
        <taxon>Syntrophorhabdaceae</taxon>
        <taxon>Syntrophorhabdus</taxon>
    </lineage>
</organism>
<reference evidence="2" key="1">
    <citation type="journal article" date="2020" name="Biotechnol. Biofuels">
        <title>New insights from the biogas microbiome by comprehensive genome-resolved metagenomics of nearly 1600 species originating from multiple anaerobic digesters.</title>
        <authorList>
            <person name="Campanaro S."/>
            <person name="Treu L."/>
            <person name="Rodriguez-R L.M."/>
            <person name="Kovalovszki A."/>
            <person name="Ziels R.M."/>
            <person name="Maus I."/>
            <person name="Zhu X."/>
            <person name="Kougias P.G."/>
            <person name="Basile A."/>
            <person name="Luo G."/>
            <person name="Schluter A."/>
            <person name="Konstantinidis K.T."/>
            <person name="Angelidaki I."/>
        </authorList>
    </citation>
    <scope>NUCLEOTIDE SEQUENCE</scope>
    <source>
        <strain evidence="2">AS06rmzACSIP_7</strain>
    </source>
</reference>
<dbReference type="PANTHER" id="PTHR36179">
    <property type="entry name" value="LUD_DOM DOMAIN-CONTAINING PROTEIN"/>
    <property type="match status" value="1"/>
</dbReference>
<protein>
    <submittedName>
        <fullName evidence="2">LUD domain-containing protein</fullName>
    </submittedName>
</protein>
<gene>
    <name evidence="2" type="ORF">GXY80_07355</name>
</gene>
<sequence>MFVKQWFAEKIVAGTARALAANGFDARSFTDRGKLVAEVMKCAGPNARVGIGGSVTVRSIGLMEELAKSPVRLLDHWKEGLAKEEMNAIRLQQLTCDLFLSSANAITEHGDIVNIDGFGNRVSAMIFGPKKVIIIAGYNKIVPDVPAALDRIKRVAAPMNAKRLNLSLPCAETGHCHDCTSEERICRVTSIIQRKPTGTDISVFLVNEELGL</sequence>
<dbReference type="InterPro" id="IPR037171">
    <property type="entry name" value="NagB/RpiA_transferase-like"/>
</dbReference>
<dbReference type="PANTHER" id="PTHR36179:SF2">
    <property type="entry name" value="LUD DOMAIN-CONTAINING PROTEIN"/>
    <property type="match status" value="1"/>
</dbReference>
<evidence type="ECO:0000259" key="1">
    <source>
        <dbReference type="Pfam" id="PF02589"/>
    </source>
</evidence>
<dbReference type="EMBL" id="JAAYEE010000121">
    <property type="protein sequence ID" value="NLW35282.1"/>
    <property type="molecule type" value="Genomic_DNA"/>
</dbReference>
<reference evidence="2" key="2">
    <citation type="submission" date="2020-01" db="EMBL/GenBank/DDBJ databases">
        <authorList>
            <person name="Campanaro S."/>
        </authorList>
    </citation>
    <scope>NUCLEOTIDE SEQUENCE</scope>
    <source>
        <strain evidence="2">AS06rmzACSIP_7</strain>
    </source>
</reference>
<dbReference type="AlphaFoldDB" id="A0A971S1I4"/>